<reference evidence="2 3" key="1">
    <citation type="submission" date="2018-05" db="EMBL/GenBank/DDBJ databases">
        <title>Genomic Encyclopedia of Type Strains, Phase IV (KMG-IV): sequencing the most valuable type-strain genomes for metagenomic binning, comparative biology and taxonomic classification.</title>
        <authorList>
            <person name="Goeker M."/>
        </authorList>
    </citation>
    <scope>NUCLEOTIDE SEQUENCE [LARGE SCALE GENOMIC DNA]</scope>
    <source>
        <strain evidence="2 3">DSM 28816</strain>
    </source>
</reference>
<dbReference type="AlphaFoldDB" id="A0A318EQT2"/>
<evidence type="ECO:0000313" key="2">
    <source>
        <dbReference type="EMBL" id="PXV91736.1"/>
    </source>
</evidence>
<dbReference type="RefSeq" id="WP_110290856.1">
    <property type="nucleotide sequence ID" value="NZ_QICS01000003.1"/>
</dbReference>
<evidence type="ECO:0000313" key="3">
    <source>
        <dbReference type="Proteomes" id="UP000247523"/>
    </source>
</evidence>
<feature type="region of interest" description="Disordered" evidence="1">
    <location>
        <begin position="20"/>
        <end position="39"/>
    </location>
</feature>
<sequence length="217" mass="23269">MKIDSSYYLNKLLEAQLTSTTNSTTEVETSTTNSEDGMDAYIPSNSEDEILYANYDDILTAMTPPPMPPASMTDTEDSTDSTDSTTESELAVSDSVQSIISNISETMHCQEGTVLDTLQSLGLTPEDLLDSDNIETVANALNEGAIALGIPTVDDLDQTISDLKSSVEDTVSTLESDYSLTDEELAAIIEQLKTKPLNDTTLSELLSSLGATEETEA</sequence>
<accession>A0A318EQT2</accession>
<protein>
    <submittedName>
        <fullName evidence="2">Uncharacterized protein</fullName>
    </submittedName>
</protein>
<organism evidence="2 3">
    <name type="scientific">Lachnotalea glycerini</name>
    <dbReference type="NCBI Taxonomy" id="1763509"/>
    <lineage>
        <taxon>Bacteria</taxon>
        <taxon>Bacillati</taxon>
        <taxon>Bacillota</taxon>
        <taxon>Clostridia</taxon>
        <taxon>Lachnospirales</taxon>
        <taxon>Lachnospiraceae</taxon>
        <taxon>Lachnotalea</taxon>
    </lineage>
</organism>
<comment type="caution">
    <text evidence="2">The sequence shown here is derived from an EMBL/GenBank/DDBJ whole genome shotgun (WGS) entry which is preliminary data.</text>
</comment>
<dbReference type="EMBL" id="QICS01000003">
    <property type="protein sequence ID" value="PXV91736.1"/>
    <property type="molecule type" value="Genomic_DNA"/>
</dbReference>
<dbReference type="Proteomes" id="UP000247523">
    <property type="component" value="Unassembled WGS sequence"/>
</dbReference>
<proteinExistence type="predicted"/>
<evidence type="ECO:0000256" key="1">
    <source>
        <dbReference type="SAM" id="MobiDB-lite"/>
    </source>
</evidence>
<name>A0A318EQT2_9FIRM</name>
<gene>
    <name evidence="2" type="ORF">C8E03_103299</name>
</gene>
<feature type="compositionally biased region" description="Low complexity" evidence="1">
    <location>
        <begin position="20"/>
        <end position="35"/>
    </location>
</feature>
<feature type="region of interest" description="Disordered" evidence="1">
    <location>
        <begin position="62"/>
        <end position="90"/>
    </location>
</feature>